<evidence type="ECO:0000256" key="1">
    <source>
        <dbReference type="SAM" id="MobiDB-lite"/>
    </source>
</evidence>
<accession>A0ABN0YK98</accession>
<proteinExistence type="predicted"/>
<sequence>MRRIAQKHVRMDRVVNAAATARHAGPKAVASKAHLPDNRRSGHNVDRDRNVLTATRALTGRVPPHVLIDRTGPNVRMANVLTGLKPDGLTVPMETGPTVQTVTGPMRAVRIVQTDRITTVLNVLTTTARTGLRPVALTGTTVPTDPIAGVQIVPTDQTGTDRIDRTGRIITVRTGTARTAPMQDVLTGRAIPHDRIIARTDRTGTEIGTIATSTTAGTVTSGVVIGTAATTVTGGVMITASVAGPV</sequence>
<dbReference type="EMBL" id="BAAAEJ010000009">
    <property type="protein sequence ID" value="GAA0398285.1"/>
    <property type="molecule type" value="Genomic_DNA"/>
</dbReference>
<keyword evidence="3" id="KW-1185">Reference proteome</keyword>
<organism evidence="2 3">
    <name type="scientific">Brevundimonas terrae</name>
    <dbReference type="NCBI Taxonomy" id="363631"/>
    <lineage>
        <taxon>Bacteria</taxon>
        <taxon>Pseudomonadati</taxon>
        <taxon>Pseudomonadota</taxon>
        <taxon>Alphaproteobacteria</taxon>
        <taxon>Caulobacterales</taxon>
        <taxon>Caulobacteraceae</taxon>
        <taxon>Brevundimonas</taxon>
    </lineage>
</organism>
<name>A0ABN0YK98_9CAUL</name>
<feature type="region of interest" description="Disordered" evidence="1">
    <location>
        <begin position="17"/>
        <end position="45"/>
    </location>
</feature>
<gene>
    <name evidence="2" type="ORF">GCM10009093_26110</name>
</gene>
<dbReference type="Proteomes" id="UP001500791">
    <property type="component" value="Unassembled WGS sequence"/>
</dbReference>
<comment type="caution">
    <text evidence="2">The sequence shown here is derived from an EMBL/GenBank/DDBJ whole genome shotgun (WGS) entry which is preliminary data.</text>
</comment>
<evidence type="ECO:0000313" key="2">
    <source>
        <dbReference type="EMBL" id="GAA0398285.1"/>
    </source>
</evidence>
<evidence type="ECO:0000313" key="3">
    <source>
        <dbReference type="Proteomes" id="UP001500791"/>
    </source>
</evidence>
<protein>
    <submittedName>
        <fullName evidence="2">Uncharacterized protein</fullName>
    </submittedName>
</protein>
<reference evidence="2 3" key="1">
    <citation type="journal article" date="2019" name="Int. J. Syst. Evol. Microbiol.">
        <title>The Global Catalogue of Microorganisms (GCM) 10K type strain sequencing project: providing services to taxonomists for standard genome sequencing and annotation.</title>
        <authorList>
            <consortium name="The Broad Institute Genomics Platform"/>
            <consortium name="The Broad Institute Genome Sequencing Center for Infectious Disease"/>
            <person name="Wu L."/>
            <person name="Ma J."/>
        </authorList>
    </citation>
    <scope>NUCLEOTIDE SEQUENCE [LARGE SCALE GENOMIC DNA]</scope>
    <source>
        <strain evidence="2 3">JCM 13476</strain>
    </source>
</reference>
<feature type="compositionally biased region" description="Basic and acidic residues" evidence="1">
    <location>
        <begin position="34"/>
        <end position="45"/>
    </location>
</feature>